<keyword evidence="2" id="KW-1185">Reference proteome</keyword>
<proteinExistence type="predicted"/>
<evidence type="ECO:0000313" key="1">
    <source>
        <dbReference type="EMBL" id="GCL39470.1"/>
    </source>
</evidence>
<comment type="caution">
    <text evidence="1">The sequence shown here is derived from an EMBL/GenBank/DDBJ whole genome shotgun (WGS) entry which is preliminary data.</text>
</comment>
<reference evidence="2" key="1">
    <citation type="submission" date="2019-02" db="EMBL/GenBank/DDBJ databases">
        <title>Draft genome sequence of Sphaerospermopsis reniformis NIES-1949.</title>
        <authorList>
            <person name="Yamaguchi H."/>
            <person name="Suzuki S."/>
            <person name="Kawachi M."/>
        </authorList>
    </citation>
    <scope>NUCLEOTIDE SEQUENCE [LARGE SCALE GENOMIC DNA]</scope>
    <source>
        <strain evidence="2">NIES-1949</strain>
    </source>
</reference>
<gene>
    <name evidence="1" type="ORF">SR1949_45960</name>
</gene>
<dbReference type="AlphaFoldDB" id="A0A480A361"/>
<evidence type="ECO:0000313" key="2">
    <source>
        <dbReference type="Proteomes" id="UP000300142"/>
    </source>
</evidence>
<sequence>MVLAGHTSGLVLNKHHPHKKRYWKIAPNL</sequence>
<dbReference type="Proteomes" id="UP000300142">
    <property type="component" value="Unassembled WGS sequence"/>
</dbReference>
<organism evidence="1 2">
    <name type="scientific">Sphaerospermopsis reniformis</name>
    <dbReference type="NCBI Taxonomy" id="531300"/>
    <lineage>
        <taxon>Bacteria</taxon>
        <taxon>Bacillati</taxon>
        <taxon>Cyanobacteriota</taxon>
        <taxon>Cyanophyceae</taxon>
        <taxon>Nostocales</taxon>
        <taxon>Aphanizomenonaceae</taxon>
        <taxon>Sphaerospermopsis</taxon>
    </lineage>
</organism>
<dbReference type="EMBL" id="BJCE01000260">
    <property type="protein sequence ID" value="GCL39470.1"/>
    <property type="molecule type" value="Genomic_DNA"/>
</dbReference>
<protein>
    <submittedName>
        <fullName evidence="1">Uncharacterized protein</fullName>
    </submittedName>
</protein>
<name>A0A480A361_9CYAN</name>
<accession>A0A480A361</accession>